<feature type="domain" description="FAM192A/Fyv6 N-terminal" evidence="4">
    <location>
        <begin position="5"/>
        <end position="104"/>
    </location>
</feature>
<dbReference type="GO" id="GO:0005634">
    <property type="term" value="C:nucleus"/>
    <property type="evidence" value="ECO:0007669"/>
    <property type="project" value="UniProtKB-SubCell"/>
</dbReference>
<reference evidence="5 6" key="1">
    <citation type="submission" date="2016-02" db="EMBL/GenBank/DDBJ databases">
        <title>Comparative genomic and transcriptomic foundation for Pichia pastoris.</title>
        <authorList>
            <person name="Love K.R."/>
            <person name="Shah K.A."/>
            <person name="Whittaker C.A."/>
            <person name="Wu J."/>
            <person name="Bartlett M.C."/>
            <person name="Ma D."/>
            <person name="Leeson R.L."/>
            <person name="Priest M."/>
            <person name="Young S.K."/>
            <person name="Love J.C."/>
        </authorList>
    </citation>
    <scope>NUCLEOTIDE SEQUENCE [LARGE SCALE GENOMIC DNA]</scope>
    <source>
        <strain evidence="5 6">ATCC 28485</strain>
    </source>
</reference>
<dbReference type="AlphaFoldDB" id="A0A1B2JDM1"/>
<evidence type="ECO:0000256" key="3">
    <source>
        <dbReference type="SAM" id="MobiDB-lite"/>
    </source>
</evidence>
<dbReference type="InterPro" id="IPR019331">
    <property type="entry name" value="FAM192A/Fyv6_N"/>
</dbReference>
<dbReference type="EMBL" id="CP014585">
    <property type="protein sequence ID" value="ANZ76164.1"/>
    <property type="molecule type" value="Genomic_DNA"/>
</dbReference>
<dbReference type="OrthoDB" id="10351585at2759"/>
<evidence type="ECO:0000256" key="2">
    <source>
        <dbReference type="ARBA" id="ARBA00023242"/>
    </source>
</evidence>
<evidence type="ECO:0000256" key="1">
    <source>
        <dbReference type="ARBA" id="ARBA00004123"/>
    </source>
</evidence>
<sequence length="162" mass="19002">MSNRFVQAGQIDSETLQKQIERENEESAKHAEEQRQREGTTLVQQLEKHKLEKYQEYQQQLEHTNSAYRLNEKDSMFYNELQRKQKDQEAVKARFLGQRVDEYRKLKDIGPKISATQHLEVSSLITSAKTKPTPKKRRIDNSSRANIVDYSSSDDDEDEKSP</sequence>
<evidence type="ECO:0000313" key="5">
    <source>
        <dbReference type="EMBL" id="ANZ76164.1"/>
    </source>
</evidence>
<proteinExistence type="predicted"/>
<feature type="region of interest" description="Disordered" evidence="3">
    <location>
        <begin position="22"/>
        <end position="41"/>
    </location>
</feature>
<accession>A0A1B2JDM1</accession>
<evidence type="ECO:0000313" key="6">
    <source>
        <dbReference type="Proteomes" id="UP000094565"/>
    </source>
</evidence>
<feature type="region of interest" description="Disordered" evidence="3">
    <location>
        <begin position="125"/>
        <end position="162"/>
    </location>
</feature>
<keyword evidence="2" id="KW-0539">Nucleus</keyword>
<dbReference type="Pfam" id="PF10187">
    <property type="entry name" value="FAM192A_Fyv6_N"/>
    <property type="match status" value="1"/>
</dbReference>
<protein>
    <submittedName>
        <fullName evidence="5">BA75_02266T0</fullName>
    </submittedName>
</protein>
<gene>
    <name evidence="5" type="ORF">ATY40_BA7502266</name>
</gene>
<dbReference type="Proteomes" id="UP000094565">
    <property type="component" value="Chromosome 2"/>
</dbReference>
<organism evidence="5 6">
    <name type="scientific">Komagataella pastoris</name>
    <name type="common">Yeast</name>
    <name type="synonym">Pichia pastoris</name>
    <dbReference type="NCBI Taxonomy" id="4922"/>
    <lineage>
        <taxon>Eukaryota</taxon>
        <taxon>Fungi</taxon>
        <taxon>Dikarya</taxon>
        <taxon>Ascomycota</taxon>
        <taxon>Saccharomycotina</taxon>
        <taxon>Pichiomycetes</taxon>
        <taxon>Pichiales</taxon>
        <taxon>Pichiaceae</taxon>
        <taxon>Komagataella</taxon>
    </lineage>
</organism>
<evidence type="ECO:0000259" key="4">
    <source>
        <dbReference type="Pfam" id="PF10187"/>
    </source>
</evidence>
<feature type="compositionally biased region" description="Basic and acidic residues" evidence="3">
    <location>
        <begin position="22"/>
        <end position="38"/>
    </location>
</feature>
<feature type="compositionally biased region" description="Acidic residues" evidence="3">
    <location>
        <begin position="152"/>
        <end position="162"/>
    </location>
</feature>
<keyword evidence="6" id="KW-1185">Reference proteome</keyword>
<comment type="subcellular location">
    <subcellularLocation>
        <location evidence="1">Nucleus</location>
    </subcellularLocation>
</comment>
<name>A0A1B2JDM1_PICPA</name>